<evidence type="ECO:0000313" key="3">
    <source>
        <dbReference type="Proteomes" id="UP001454036"/>
    </source>
</evidence>
<evidence type="ECO:0000256" key="1">
    <source>
        <dbReference type="SAM" id="MobiDB-lite"/>
    </source>
</evidence>
<feature type="compositionally biased region" description="Polar residues" evidence="1">
    <location>
        <begin position="298"/>
        <end position="310"/>
    </location>
</feature>
<proteinExistence type="predicted"/>
<organism evidence="2 3">
    <name type="scientific">Lithospermum erythrorhizon</name>
    <name type="common">Purple gromwell</name>
    <name type="synonym">Lithospermum officinale var. erythrorhizon</name>
    <dbReference type="NCBI Taxonomy" id="34254"/>
    <lineage>
        <taxon>Eukaryota</taxon>
        <taxon>Viridiplantae</taxon>
        <taxon>Streptophyta</taxon>
        <taxon>Embryophyta</taxon>
        <taxon>Tracheophyta</taxon>
        <taxon>Spermatophyta</taxon>
        <taxon>Magnoliopsida</taxon>
        <taxon>eudicotyledons</taxon>
        <taxon>Gunneridae</taxon>
        <taxon>Pentapetalae</taxon>
        <taxon>asterids</taxon>
        <taxon>lamiids</taxon>
        <taxon>Boraginales</taxon>
        <taxon>Boraginaceae</taxon>
        <taxon>Boraginoideae</taxon>
        <taxon>Lithospermeae</taxon>
        <taxon>Lithospermum</taxon>
    </lineage>
</organism>
<comment type="caution">
    <text evidence="2">The sequence shown here is derived from an EMBL/GenBank/DDBJ whole genome shotgun (WGS) entry which is preliminary data.</text>
</comment>
<dbReference type="Proteomes" id="UP001454036">
    <property type="component" value="Unassembled WGS sequence"/>
</dbReference>
<accession>A0AAV3R427</accession>
<gene>
    <name evidence="2" type="ORF">LIER_24132</name>
</gene>
<keyword evidence="3" id="KW-1185">Reference proteome</keyword>
<feature type="compositionally biased region" description="Polar residues" evidence="1">
    <location>
        <begin position="275"/>
        <end position="289"/>
    </location>
</feature>
<evidence type="ECO:0008006" key="4">
    <source>
        <dbReference type="Google" id="ProtNLM"/>
    </source>
</evidence>
<protein>
    <recommendedName>
        <fullName evidence="4">Gag-pol polyprotein</fullName>
    </recommendedName>
</protein>
<feature type="region of interest" description="Disordered" evidence="1">
    <location>
        <begin position="275"/>
        <end position="310"/>
    </location>
</feature>
<sequence>MELTKVIEDKKGEIGILEGKVQSMTSGIKMMNSNTEILNEIIEKGKKSMSNSGIDCTVREARKKGPTTTRWISSTRAKFRKQVYLEMLSLRKKMSHCPLLQQDLWKGTKHVLSTQDAVGKERINYEQHCVYLSGGNNMGRMVVPKGRFTGKGCLSVDRLSKLENVLLVDGLTVNLISISNLCDEGMKVAFTKEACAVSNNSNKLIMKGTRSSDNCYIWFPHKAILDRPTTKNLYKPTTEIFSNLCPNKLSGVFLSLRSKKKSTLNVKYESKLSSLTKSRGRNESPSSESKVIMARNLRTPSSMNSAVQKA</sequence>
<dbReference type="AlphaFoldDB" id="A0AAV3R427"/>
<evidence type="ECO:0000313" key="2">
    <source>
        <dbReference type="EMBL" id="GAA0169712.1"/>
    </source>
</evidence>
<dbReference type="EMBL" id="BAABME010006945">
    <property type="protein sequence ID" value="GAA0169712.1"/>
    <property type="molecule type" value="Genomic_DNA"/>
</dbReference>
<name>A0AAV3R427_LITER</name>
<reference evidence="2 3" key="1">
    <citation type="submission" date="2024-01" db="EMBL/GenBank/DDBJ databases">
        <title>The complete chloroplast genome sequence of Lithospermum erythrorhizon: insights into the phylogenetic relationship among Boraginaceae species and the maternal lineages of purple gromwells.</title>
        <authorList>
            <person name="Okada T."/>
            <person name="Watanabe K."/>
        </authorList>
    </citation>
    <scope>NUCLEOTIDE SEQUENCE [LARGE SCALE GENOMIC DNA]</scope>
</reference>